<keyword evidence="1 4" id="KW-0732">Signal</keyword>
<evidence type="ECO:0000256" key="4">
    <source>
        <dbReference type="SAM" id="SignalP"/>
    </source>
</evidence>
<comment type="similarity">
    <text evidence="3">Belongs to the TO family.</text>
</comment>
<dbReference type="PANTHER" id="PTHR11008">
    <property type="entry name" value="PROTEIN TAKEOUT-LIKE PROTEIN"/>
    <property type="match status" value="1"/>
</dbReference>
<proteinExistence type="inferred from homology"/>
<keyword evidence="6" id="KW-1185">Reference proteome</keyword>
<reference evidence="5" key="1">
    <citation type="submission" date="2022-01" db="EMBL/GenBank/DDBJ databases">
        <authorList>
            <person name="King R."/>
        </authorList>
    </citation>
    <scope>NUCLEOTIDE SEQUENCE</scope>
</reference>
<evidence type="ECO:0008006" key="7">
    <source>
        <dbReference type="Google" id="ProtNLM"/>
    </source>
</evidence>
<name>A0A9N9MR66_9CUCU</name>
<dbReference type="PANTHER" id="PTHR11008:SF39">
    <property type="entry name" value="CIRCADIAN CLOCK-CONTROLLED PROTEIN-LIKE PROTEIN"/>
    <property type="match status" value="1"/>
</dbReference>
<evidence type="ECO:0000256" key="3">
    <source>
        <dbReference type="ARBA" id="ARBA00060902"/>
    </source>
</evidence>
<sequence>MMRVIKVVSLNILLSALVLGKTQLPTFLKICHKSDTHFKQCLIDSIEALKPLMSKGIPEFGIPKCEPLRIAEVQVDLGNGPVSVKSNYRDIKVYGPSDFSIKNIKVDLDKDRLKIKLYIPRLEVNTNYTMNGKILMMPVTGTGLSFGNYTNIDATMSMAAKKIKRDGEVFYNIQECYIDFNIGHAKLRFENMFNGNTELGDAINLFLNDNWKTVASEIKPVLEEKIAEIFKKFANKIFHKYPISMLFPE</sequence>
<dbReference type="Proteomes" id="UP001152799">
    <property type="component" value="Chromosome 4"/>
</dbReference>
<feature type="signal peptide" evidence="4">
    <location>
        <begin position="1"/>
        <end position="20"/>
    </location>
</feature>
<evidence type="ECO:0000256" key="1">
    <source>
        <dbReference type="ARBA" id="ARBA00022729"/>
    </source>
</evidence>
<dbReference type="EMBL" id="OU892280">
    <property type="protein sequence ID" value="CAG9768262.1"/>
    <property type="molecule type" value="Genomic_DNA"/>
</dbReference>
<evidence type="ECO:0000256" key="2">
    <source>
        <dbReference type="ARBA" id="ARBA00023108"/>
    </source>
</evidence>
<dbReference type="GO" id="GO:0007623">
    <property type="term" value="P:circadian rhythm"/>
    <property type="evidence" value="ECO:0007669"/>
    <property type="project" value="UniProtKB-ARBA"/>
</dbReference>
<protein>
    <recommendedName>
        <fullName evidence="7">Protein takeout</fullName>
    </recommendedName>
</protein>
<gene>
    <name evidence="5" type="ORF">CEUTPL_LOCUS8809</name>
</gene>
<dbReference type="FunFam" id="3.15.10.30:FF:000001">
    <property type="entry name" value="Takeout-like protein 1"/>
    <property type="match status" value="1"/>
</dbReference>
<evidence type="ECO:0000313" key="5">
    <source>
        <dbReference type="EMBL" id="CAG9768262.1"/>
    </source>
</evidence>
<keyword evidence="2" id="KW-0090">Biological rhythms</keyword>
<feature type="chain" id="PRO_5040175069" description="Protein takeout" evidence="4">
    <location>
        <begin position="21"/>
        <end position="249"/>
    </location>
</feature>
<dbReference type="OrthoDB" id="8174700at2759"/>
<organism evidence="5 6">
    <name type="scientific">Ceutorhynchus assimilis</name>
    <name type="common">cabbage seed weevil</name>
    <dbReference type="NCBI Taxonomy" id="467358"/>
    <lineage>
        <taxon>Eukaryota</taxon>
        <taxon>Metazoa</taxon>
        <taxon>Ecdysozoa</taxon>
        <taxon>Arthropoda</taxon>
        <taxon>Hexapoda</taxon>
        <taxon>Insecta</taxon>
        <taxon>Pterygota</taxon>
        <taxon>Neoptera</taxon>
        <taxon>Endopterygota</taxon>
        <taxon>Coleoptera</taxon>
        <taxon>Polyphaga</taxon>
        <taxon>Cucujiformia</taxon>
        <taxon>Curculionidae</taxon>
        <taxon>Ceutorhynchinae</taxon>
        <taxon>Ceutorhynchus</taxon>
    </lineage>
</organism>
<dbReference type="SMART" id="SM00700">
    <property type="entry name" value="JHBP"/>
    <property type="match status" value="1"/>
</dbReference>
<evidence type="ECO:0000313" key="6">
    <source>
        <dbReference type="Proteomes" id="UP001152799"/>
    </source>
</evidence>
<dbReference type="InterPro" id="IPR010562">
    <property type="entry name" value="Haemolymph_juvenile_hormone-bd"/>
</dbReference>
<dbReference type="Gene3D" id="3.15.10.30">
    <property type="entry name" value="Haemolymph juvenile hormone binding protein"/>
    <property type="match status" value="1"/>
</dbReference>
<dbReference type="AlphaFoldDB" id="A0A9N9MR66"/>
<dbReference type="InterPro" id="IPR038606">
    <property type="entry name" value="To_sf"/>
</dbReference>
<accession>A0A9N9MR66</accession>
<dbReference type="GO" id="GO:0005615">
    <property type="term" value="C:extracellular space"/>
    <property type="evidence" value="ECO:0007669"/>
    <property type="project" value="TreeGrafter"/>
</dbReference>
<dbReference type="Pfam" id="PF06585">
    <property type="entry name" value="JHBP"/>
    <property type="match status" value="1"/>
</dbReference>